<dbReference type="EMBL" id="LAZR01003174">
    <property type="protein sequence ID" value="KKN21166.1"/>
    <property type="molecule type" value="Genomic_DNA"/>
</dbReference>
<name>A0A0F9R788_9ZZZZ</name>
<sequence length="400" mass="41698">MKRFSITIASILFFLVSVSGVHGASFEISGGTESNVTTDTAQTITGAKTFGDNVKLYWGDGQDANCVFDGTDFLCSGPSASTAQFGKSANEVLLGDASTGLAPQLQLRLDAVYKFNTTGTSDALLRLGTNDGTEVFVFDDSGGTVGLVIDPTNELIAGTTASGGDLAMVGSTHNTKGDVVIHSTSYLRFDKTNAGAPSAGDCDDDGDRGRLVIDTTNDLFYVCNGGVRFWDSIILNDGTTVTGQEAHASTVVESVLAAQIGSENASKDQTLQVDGDGGVSWQDSDVKVGNFTRDTSLASGDQTITGVGFKPAGVIFFMSQTSSDEISWGMDDGTTGLSIAELGSAPGTYSPLANAIFDNEASGTDYKGDVKSFDNDGFTIAWIKISSPTGTIQVQYIAFR</sequence>
<evidence type="ECO:0000313" key="1">
    <source>
        <dbReference type="EMBL" id="KKN21166.1"/>
    </source>
</evidence>
<comment type="caution">
    <text evidence="1">The sequence shown here is derived from an EMBL/GenBank/DDBJ whole genome shotgun (WGS) entry which is preliminary data.</text>
</comment>
<dbReference type="AlphaFoldDB" id="A0A0F9R788"/>
<accession>A0A0F9R788</accession>
<reference evidence="1" key="1">
    <citation type="journal article" date="2015" name="Nature">
        <title>Complex archaea that bridge the gap between prokaryotes and eukaryotes.</title>
        <authorList>
            <person name="Spang A."/>
            <person name="Saw J.H."/>
            <person name="Jorgensen S.L."/>
            <person name="Zaremba-Niedzwiedzka K."/>
            <person name="Martijn J."/>
            <person name="Lind A.E."/>
            <person name="van Eijk R."/>
            <person name="Schleper C."/>
            <person name="Guy L."/>
            <person name="Ettema T.J."/>
        </authorList>
    </citation>
    <scope>NUCLEOTIDE SEQUENCE</scope>
</reference>
<proteinExistence type="predicted"/>
<gene>
    <name evidence="1" type="ORF">LCGC14_0928220</name>
</gene>
<protein>
    <submittedName>
        <fullName evidence="1">Uncharacterized protein</fullName>
    </submittedName>
</protein>
<organism evidence="1">
    <name type="scientific">marine sediment metagenome</name>
    <dbReference type="NCBI Taxonomy" id="412755"/>
    <lineage>
        <taxon>unclassified sequences</taxon>
        <taxon>metagenomes</taxon>
        <taxon>ecological metagenomes</taxon>
    </lineage>
</organism>